<reference evidence="1 2" key="1">
    <citation type="submission" date="2013-11" db="EMBL/GenBank/DDBJ databases">
        <title>Estimation of Helicobacter pylori bacteriophage ecology using H. pylori isolates.</title>
        <authorList>
            <person name="Uchiyama J."/>
            <person name="Takemura-Uchiyama I."/>
            <person name="Ujihara T."/>
            <person name="Matsuzaki S."/>
        </authorList>
    </citation>
    <scope>NUCLEOTIDE SEQUENCE [LARGE SCALE GENOMIC DNA]</scope>
    <source>
        <strain evidence="1 2">NY40</strain>
    </source>
</reference>
<evidence type="ECO:0000313" key="1">
    <source>
        <dbReference type="EMBL" id="BAO98532.1"/>
    </source>
</evidence>
<dbReference type="AlphaFoldDB" id="A0A060Q2I2"/>
<sequence>MLEALNALNQLNALHSKNAAHHFNATLPILLKVLEKQDKDLFLLQVGNRIIPTKSEQDLKINQPYFAIMQRNRLGDIVLKNLVPAPKILDALNDLPALKMKKIKEILSAKDNTPLKEYKEFLSEKLIHAKNSQEFLNTANMLLSLQSQVLSFVVENERKKAFLQMKAKKQSVDFYALYPNLGEIGGVIYLKEKEKQLFLKTTLQRTKEVLKEAQNTLLGFSCVEIVCEKTPMLFAFEERLLDTIG</sequence>
<evidence type="ECO:0000313" key="2">
    <source>
        <dbReference type="Proteomes" id="UP000031662"/>
    </source>
</evidence>
<protein>
    <submittedName>
        <fullName evidence="1">Uncharacterized protein</fullName>
    </submittedName>
</protein>
<organism evidence="1 2">
    <name type="scientific">Helicobacter pylori NY40</name>
    <dbReference type="NCBI Taxonomy" id="1426844"/>
    <lineage>
        <taxon>Bacteria</taxon>
        <taxon>Pseudomonadati</taxon>
        <taxon>Campylobacterota</taxon>
        <taxon>Epsilonproteobacteria</taxon>
        <taxon>Campylobacterales</taxon>
        <taxon>Helicobacteraceae</taxon>
        <taxon>Helicobacter</taxon>
    </lineage>
</organism>
<accession>A0A060Q2I2</accession>
<dbReference type="HOGENOM" id="CLU_096765_0_0_7"/>
<dbReference type="EMBL" id="AP014523">
    <property type="protein sequence ID" value="BAO98532.1"/>
    <property type="molecule type" value="Genomic_DNA"/>
</dbReference>
<proteinExistence type="predicted"/>
<dbReference type="Proteomes" id="UP000031662">
    <property type="component" value="Chromosome"/>
</dbReference>
<gene>
    <name evidence="1" type="ORF">NY40_1527</name>
</gene>
<dbReference type="RefSeq" id="WP_041051571.1">
    <property type="nucleotide sequence ID" value="NZ_AP014523.1"/>
</dbReference>
<name>A0A060Q2I2_HELPX</name>